<keyword evidence="2" id="KW-0677">Repeat</keyword>
<sequence>MSFMLHPLSSDLTRWHVVNSREARVRRAVFASVGVPRNMTTEGHTLTRTTIDRDGEIPRQEIRRDVTPEILRTLQSLSHDSKHFVQRLGLEKTLEIHQGCVNSVNWNDSGSLLLSAGDDYHIVITNPFTHTVCVDYKTQHKTNIFCAKFLPTSDNRVISCSADGAVLNLDLEKLKETEQNFFYCHSAPCYKLETIHDEPNIILSCSEDGTVRQYDLRTSVKCTKRSCDDNKLVDCGIPVSTIAISPVKPYQLAIATVDGMVRIVDRRKIMKNGLFKKIETEFAFTVPSLSHRAYRITSLAYSPDGRDVLASYSNEDIYLFSLHNNPYFCTDNCANDFLENPPNPPPYRRIRLKGDWGDTGPLARPFTGI</sequence>
<dbReference type="Gene3D" id="2.130.10.10">
    <property type="entry name" value="YVTN repeat-like/Quinoprotein amine dehydrogenase"/>
    <property type="match status" value="1"/>
</dbReference>
<evidence type="ECO:0000256" key="2">
    <source>
        <dbReference type="ARBA" id="ARBA00022737"/>
    </source>
</evidence>
<organism evidence="3 4">
    <name type="scientific">Aphis glycines</name>
    <name type="common">Soybean aphid</name>
    <dbReference type="NCBI Taxonomy" id="307491"/>
    <lineage>
        <taxon>Eukaryota</taxon>
        <taxon>Metazoa</taxon>
        <taxon>Ecdysozoa</taxon>
        <taxon>Arthropoda</taxon>
        <taxon>Hexapoda</taxon>
        <taxon>Insecta</taxon>
        <taxon>Pterygota</taxon>
        <taxon>Neoptera</taxon>
        <taxon>Paraneoptera</taxon>
        <taxon>Hemiptera</taxon>
        <taxon>Sternorrhyncha</taxon>
        <taxon>Aphidomorpha</taxon>
        <taxon>Aphidoidea</taxon>
        <taxon>Aphididae</taxon>
        <taxon>Aphidini</taxon>
        <taxon>Aphis</taxon>
        <taxon>Aphis</taxon>
    </lineage>
</organism>
<comment type="caution">
    <text evidence="3">The sequence shown here is derived from an EMBL/GenBank/DDBJ whole genome shotgun (WGS) entry which is preliminary data.</text>
</comment>
<dbReference type="Pfam" id="PF00400">
    <property type="entry name" value="WD40"/>
    <property type="match status" value="2"/>
</dbReference>
<accession>A0A6G0TTX7</accession>
<dbReference type="PANTHER" id="PTHR15574">
    <property type="entry name" value="WD REPEAT DOMAIN-CONTAINING FAMILY"/>
    <property type="match status" value="1"/>
</dbReference>
<dbReference type="InterPro" id="IPR015943">
    <property type="entry name" value="WD40/YVTN_repeat-like_dom_sf"/>
</dbReference>
<dbReference type="PANTHER" id="PTHR15574:SF39">
    <property type="entry name" value="DDB1- AND CUL4-ASSOCIATED FACTOR 6"/>
    <property type="match status" value="1"/>
</dbReference>
<proteinExistence type="predicted"/>
<reference evidence="3 4" key="1">
    <citation type="submission" date="2019-08" db="EMBL/GenBank/DDBJ databases">
        <title>The genome of the soybean aphid Biotype 1, its phylome, world population structure and adaptation to the North American continent.</title>
        <authorList>
            <person name="Giordano R."/>
            <person name="Donthu R.K."/>
            <person name="Hernandez A.G."/>
            <person name="Wright C.L."/>
            <person name="Zimin A.V."/>
        </authorList>
    </citation>
    <scope>NUCLEOTIDE SEQUENCE [LARGE SCALE GENOMIC DNA]</scope>
    <source>
        <tissue evidence="3">Whole aphids</tissue>
    </source>
</reference>
<dbReference type="GO" id="GO:0045944">
    <property type="term" value="P:positive regulation of transcription by RNA polymerase II"/>
    <property type="evidence" value="ECO:0007669"/>
    <property type="project" value="TreeGrafter"/>
</dbReference>
<evidence type="ECO:0000256" key="1">
    <source>
        <dbReference type="ARBA" id="ARBA00022574"/>
    </source>
</evidence>
<dbReference type="InterPro" id="IPR001680">
    <property type="entry name" value="WD40_rpt"/>
</dbReference>
<name>A0A6G0TTX7_APHGL</name>
<evidence type="ECO:0000313" key="3">
    <source>
        <dbReference type="EMBL" id="KAE9538828.1"/>
    </source>
</evidence>
<dbReference type="Proteomes" id="UP000475862">
    <property type="component" value="Unassembled WGS sequence"/>
</dbReference>
<dbReference type="SUPFAM" id="SSF50978">
    <property type="entry name" value="WD40 repeat-like"/>
    <property type="match status" value="1"/>
</dbReference>
<dbReference type="EMBL" id="VYZN01000015">
    <property type="protein sequence ID" value="KAE9538828.1"/>
    <property type="molecule type" value="Genomic_DNA"/>
</dbReference>
<dbReference type="InterPro" id="IPR036322">
    <property type="entry name" value="WD40_repeat_dom_sf"/>
</dbReference>
<keyword evidence="4" id="KW-1185">Reference proteome</keyword>
<dbReference type="GO" id="GO:0080008">
    <property type="term" value="C:Cul4-RING E3 ubiquitin ligase complex"/>
    <property type="evidence" value="ECO:0007669"/>
    <property type="project" value="TreeGrafter"/>
</dbReference>
<protein>
    <submittedName>
        <fullName evidence="3">Uncharacterized protein</fullName>
    </submittedName>
</protein>
<dbReference type="OrthoDB" id="4869960at2759"/>
<dbReference type="AlphaFoldDB" id="A0A6G0TTX7"/>
<dbReference type="GO" id="GO:0005737">
    <property type="term" value="C:cytoplasm"/>
    <property type="evidence" value="ECO:0007669"/>
    <property type="project" value="TreeGrafter"/>
</dbReference>
<evidence type="ECO:0000313" key="4">
    <source>
        <dbReference type="Proteomes" id="UP000475862"/>
    </source>
</evidence>
<gene>
    <name evidence="3" type="ORF">AGLY_005410</name>
</gene>
<dbReference type="SMART" id="SM00320">
    <property type="entry name" value="WD40"/>
    <property type="match status" value="5"/>
</dbReference>
<dbReference type="InterPro" id="IPR045151">
    <property type="entry name" value="DCAF8"/>
</dbReference>
<keyword evidence="1" id="KW-0853">WD repeat</keyword>